<evidence type="ECO:0000256" key="5">
    <source>
        <dbReference type="ARBA" id="ARBA00022801"/>
    </source>
</evidence>
<evidence type="ECO:0000256" key="15">
    <source>
        <dbReference type="SAM" id="SignalP"/>
    </source>
</evidence>
<evidence type="ECO:0000256" key="7">
    <source>
        <dbReference type="ARBA" id="ARBA00023180"/>
    </source>
</evidence>
<feature type="signal peptide" evidence="15">
    <location>
        <begin position="1"/>
        <end position="16"/>
    </location>
</feature>
<dbReference type="GO" id="GO:0005886">
    <property type="term" value="C:plasma membrane"/>
    <property type="evidence" value="ECO:0007669"/>
    <property type="project" value="UniProtKB-SubCell"/>
</dbReference>
<evidence type="ECO:0000313" key="16">
    <source>
        <dbReference type="EMBL" id="OQR92894.1"/>
    </source>
</evidence>
<evidence type="ECO:0000256" key="9">
    <source>
        <dbReference type="ARBA" id="ARBA00023316"/>
    </source>
</evidence>
<evidence type="ECO:0000256" key="4">
    <source>
        <dbReference type="ARBA" id="ARBA00022475"/>
    </source>
</evidence>
<dbReference type="InterPro" id="IPR017853">
    <property type="entry name" value="GH"/>
</dbReference>
<comment type="catalytic activity">
    <reaction evidence="1">
        <text>Hydrolysis of (1-&gt;3)-beta-D-glucosidic linkages in (1-&gt;3)-beta-D-glucans.</text>
        <dbReference type="EC" id="3.2.1.39"/>
    </reaction>
</comment>
<dbReference type="OrthoDB" id="78039at2759"/>
<dbReference type="Proteomes" id="UP000243217">
    <property type="component" value="Unassembled WGS sequence"/>
</dbReference>
<dbReference type="GO" id="GO:0000272">
    <property type="term" value="P:polysaccharide catabolic process"/>
    <property type="evidence" value="ECO:0007669"/>
    <property type="project" value="UniProtKB-KW"/>
</dbReference>
<keyword evidence="4" id="KW-1003">Cell membrane</keyword>
<keyword evidence="10" id="KW-0624">Polysaccharide degradation</keyword>
<evidence type="ECO:0000256" key="10">
    <source>
        <dbReference type="ARBA" id="ARBA00023326"/>
    </source>
</evidence>
<sequence>MLKALVASITLAFVASSPAPVLQSACYSPFHLDAYPLNPHQVFNYSTLYPAIFNDFKIMQPYVKAVRTYYSNYYGIDIAPIADAFQVPLYLGVFMTRADWYSYQVQSAITAGVNYTSTVKAILVGNENVAPSLNDQFSPSEVANQIYYIRDQISKQSNGKASVPIGTVQRVGDWLDSNATIRAEMLKLADACDIIGVNIYPFFSNGYDTSQPIAILDNLWNEMLKIYPSYKLRLTETGYATGGNINDGTTPPVVPTLDNSISYYNALMSWKPQDGGGEVFWYTFFDLRSDDKTQPQEFEKYFGFYQANGQPKKTQFPTQQNSPVNPKTPQPTTAPVITFAPTPAPTPGPTPAPTPGPSSAPTPAPTPAPT</sequence>
<keyword evidence="5" id="KW-0378">Hydrolase</keyword>
<feature type="compositionally biased region" description="Pro residues" evidence="14">
    <location>
        <begin position="342"/>
        <end position="370"/>
    </location>
</feature>
<dbReference type="InterPro" id="IPR050732">
    <property type="entry name" value="Beta-glucan_modifiers"/>
</dbReference>
<evidence type="ECO:0000256" key="14">
    <source>
        <dbReference type="SAM" id="MobiDB-lite"/>
    </source>
</evidence>
<evidence type="ECO:0000256" key="2">
    <source>
        <dbReference type="ARBA" id="ARBA00004236"/>
    </source>
</evidence>
<evidence type="ECO:0000256" key="13">
    <source>
        <dbReference type="ARBA" id="ARBA00043078"/>
    </source>
</evidence>
<feature type="chain" id="PRO_5013003591" description="glucan endo-1,3-beta-D-glucosidase" evidence="15">
    <location>
        <begin position="17"/>
        <end position="370"/>
    </location>
</feature>
<dbReference type="GO" id="GO:0042973">
    <property type="term" value="F:glucan endo-1,3-beta-D-glucosidase activity"/>
    <property type="evidence" value="ECO:0007669"/>
    <property type="project" value="UniProtKB-EC"/>
</dbReference>
<dbReference type="PANTHER" id="PTHR16631:SF17">
    <property type="entry name" value="GLUCAN ENDO-1,3-BETA-GLUCOSIDASE BTGC"/>
    <property type="match status" value="1"/>
</dbReference>
<comment type="subcellular location">
    <subcellularLocation>
        <location evidence="2">Cell membrane</location>
    </subcellularLocation>
</comment>
<dbReference type="GO" id="GO:0071555">
    <property type="term" value="P:cell wall organization"/>
    <property type="evidence" value="ECO:0007669"/>
    <property type="project" value="UniProtKB-KW"/>
</dbReference>
<evidence type="ECO:0000256" key="12">
    <source>
        <dbReference type="ARBA" id="ARBA00042373"/>
    </source>
</evidence>
<protein>
    <recommendedName>
        <fullName evidence="3">glucan endo-1,3-beta-D-glucosidase</fullName>
        <ecNumber evidence="3">3.2.1.39</ecNumber>
    </recommendedName>
    <alternativeName>
        <fullName evidence="13">Endo-1,3-beta-glucanase btgC</fullName>
    </alternativeName>
    <alternativeName>
        <fullName evidence="12">Laminarinase btgC</fullName>
    </alternativeName>
</protein>
<evidence type="ECO:0000256" key="11">
    <source>
        <dbReference type="ARBA" id="ARBA00037649"/>
    </source>
</evidence>
<keyword evidence="9" id="KW-0961">Cell wall biogenesis/degradation</keyword>
<dbReference type="AlphaFoldDB" id="A0A1V9Z4H5"/>
<dbReference type="PANTHER" id="PTHR16631">
    <property type="entry name" value="GLUCAN 1,3-BETA-GLUCOSIDASE"/>
    <property type="match status" value="1"/>
</dbReference>
<dbReference type="EMBL" id="JNBS01002293">
    <property type="protein sequence ID" value="OQR92894.1"/>
    <property type="molecule type" value="Genomic_DNA"/>
</dbReference>
<name>A0A1V9Z4H5_9STRA</name>
<feature type="non-terminal residue" evidence="16">
    <location>
        <position position="370"/>
    </location>
</feature>
<evidence type="ECO:0000256" key="6">
    <source>
        <dbReference type="ARBA" id="ARBA00023136"/>
    </source>
</evidence>
<keyword evidence="7" id="KW-0325">Glycoprotein</keyword>
<keyword evidence="8" id="KW-0119">Carbohydrate metabolism</keyword>
<keyword evidence="15" id="KW-0732">Signal</keyword>
<evidence type="ECO:0000256" key="1">
    <source>
        <dbReference type="ARBA" id="ARBA00000382"/>
    </source>
</evidence>
<proteinExistence type="predicted"/>
<comment type="function">
    <text evidence="11">Glucanases play a role in cell expansion during growth, in cell-cell fusion during mating, and in spore release during sporulation. This enzyme may be involved in beta-glucan degradation. Active on laminarin and lichenan.</text>
</comment>
<dbReference type="STRING" id="74557.A0A1V9Z4H5"/>
<keyword evidence="6" id="KW-0472">Membrane</keyword>
<evidence type="ECO:0000256" key="3">
    <source>
        <dbReference type="ARBA" id="ARBA00012780"/>
    </source>
</evidence>
<dbReference type="EC" id="3.2.1.39" evidence="3"/>
<feature type="compositionally biased region" description="Low complexity" evidence="14">
    <location>
        <begin position="331"/>
        <end position="341"/>
    </location>
</feature>
<comment type="caution">
    <text evidence="16">The sequence shown here is derived from an EMBL/GenBank/DDBJ whole genome shotgun (WGS) entry which is preliminary data.</text>
</comment>
<evidence type="ECO:0000313" key="17">
    <source>
        <dbReference type="Proteomes" id="UP000243217"/>
    </source>
</evidence>
<accession>A0A1V9Z4H5</accession>
<feature type="compositionally biased region" description="Polar residues" evidence="14">
    <location>
        <begin position="309"/>
        <end position="327"/>
    </location>
</feature>
<reference evidence="16 17" key="1">
    <citation type="journal article" date="2014" name="Genome Biol. Evol.">
        <title>The secreted proteins of Achlya hypogyna and Thraustotheca clavata identify the ancestral oomycete secretome and reveal gene acquisitions by horizontal gene transfer.</title>
        <authorList>
            <person name="Misner I."/>
            <person name="Blouin N."/>
            <person name="Leonard G."/>
            <person name="Richards T.A."/>
            <person name="Lane C.E."/>
        </authorList>
    </citation>
    <scope>NUCLEOTIDE SEQUENCE [LARGE SCALE GENOMIC DNA]</scope>
    <source>
        <strain evidence="16 17">ATCC 34112</strain>
    </source>
</reference>
<gene>
    <name evidence="16" type="ORF">THRCLA_08591</name>
</gene>
<dbReference type="SUPFAM" id="SSF51445">
    <property type="entry name" value="(Trans)glycosidases"/>
    <property type="match status" value="1"/>
</dbReference>
<keyword evidence="17" id="KW-1185">Reference proteome</keyword>
<dbReference type="Gene3D" id="3.20.20.80">
    <property type="entry name" value="Glycosidases"/>
    <property type="match status" value="1"/>
</dbReference>
<organism evidence="16 17">
    <name type="scientific">Thraustotheca clavata</name>
    <dbReference type="NCBI Taxonomy" id="74557"/>
    <lineage>
        <taxon>Eukaryota</taxon>
        <taxon>Sar</taxon>
        <taxon>Stramenopiles</taxon>
        <taxon>Oomycota</taxon>
        <taxon>Saprolegniomycetes</taxon>
        <taxon>Saprolegniales</taxon>
        <taxon>Achlyaceae</taxon>
        <taxon>Thraustotheca</taxon>
    </lineage>
</organism>
<feature type="region of interest" description="Disordered" evidence="14">
    <location>
        <begin position="309"/>
        <end position="370"/>
    </location>
</feature>
<evidence type="ECO:0000256" key="8">
    <source>
        <dbReference type="ARBA" id="ARBA00023277"/>
    </source>
</evidence>